<feature type="chain" id="PRO_5038353087" description="Chaplin domain-containing protein" evidence="1">
    <location>
        <begin position="28"/>
        <end position="68"/>
    </location>
</feature>
<dbReference type="PATRIC" id="fig|749414.3.peg.5929"/>
<name>D7CEG7_STRBB</name>
<evidence type="ECO:0000313" key="3">
    <source>
        <dbReference type="Proteomes" id="UP000000377"/>
    </source>
</evidence>
<proteinExistence type="predicted"/>
<dbReference type="KEGG" id="sbh:SBI_05743"/>
<evidence type="ECO:0000313" key="2">
    <source>
        <dbReference type="EMBL" id="ADI08863.1"/>
    </source>
</evidence>
<accession>D7CEG7</accession>
<organism evidence="2 3">
    <name type="scientific">Streptomyces bingchenggensis (strain BCW-1)</name>
    <dbReference type="NCBI Taxonomy" id="749414"/>
    <lineage>
        <taxon>Bacteria</taxon>
        <taxon>Bacillati</taxon>
        <taxon>Actinomycetota</taxon>
        <taxon>Actinomycetes</taxon>
        <taxon>Kitasatosporales</taxon>
        <taxon>Streptomycetaceae</taxon>
        <taxon>Streptomyces</taxon>
    </lineage>
</organism>
<feature type="signal peptide" evidence="1">
    <location>
        <begin position="1"/>
        <end position="27"/>
    </location>
</feature>
<protein>
    <recommendedName>
        <fullName evidence="4">Chaplin domain-containing protein</fullName>
    </recommendedName>
</protein>
<evidence type="ECO:0008006" key="4">
    <source>
        <dbReference type="Google" id="ProtNLM"/>
    </source>
</evidence>
<keyword evidence="1" id="KW-0732">Signal</keyword>
<dbReference type="AlphaFoldDB" id="D7CEG7"/>
<gene>
    <name evidence="2" type="ordered locus">SBI_05743</name>
</gene>
<dbReference type="HOGENOM" id="CLU_2792045_0_0_11"/>
<sequence>MQIGKRAAVMAVAAGAMIIGAAGATSAYGVGVQSSSCDTKTGSTVNDNVTAPTGDIDVVGTCNNISVL</sequence>
<evidence type="ECO:0000256" key="1">
    <source>
        <dbReference type="SAM" id="SignalP"/>
    </source>
</evidence>
<dbReference type="Proteomes" id="UP000000377">
    <property type="component" value="Chromosome"/>
</dbReference>
<dbReference type="EMBL" id="CP002047">
    <property type="protein sequence ID" value="ADI08863.1"/>
    <property type="molecule type" value="Genomic_DNA"/>
</dbReference>
<dbReference type="RefSeq" id="WP_014178326.1">
    <property type="nucleotide sequence ID" value="NC_016582.1"/>
</dbReference>
<reference evidence="2 3" key="1">
    <citation type="journal article" date="2010" name="J. Bacteriol.">
        <title>Genome sequence of the milbemycin-producing bacterium Streptomyces bingchenggensis.</title>
        <authorList>
            <person name="Wang X.J."/>
            <person name="Yan Y.J."/>
            <person name="Zhang B."/>
            <person name="An J."/>
            <person name="Wang J.J."/>
            <person name="Tian J."/>
            <person name="Jiang L."/>
            <person name="Chen Y.H."/>
            <person name="Huang S.X."/>
            <person name="Yin M."/>
            <person name="Zhang J."/>
            <person name="Gao A.L."/>
            <person name="Liu C.X."/>
            <person name="Zhu Z.X."/>
            <person name="Xiang W.S."/>
        </authorList>
    </citation>
    <scope>NUCLEOTIDE SEQUENCE [LARGE SCALE GENOMIC DNA]</scope>
    <source>
        <strain evidence="2 3">BCW-1</strain>
    </source>
</reference>
<keyword evidence="3" id="KW-1185">Reference proteome</keyword>